<gene>
    <name evidence="2" type="primary">mrps18c</name>
</gene>
<accession>A0A6P7NYD9</accession>
<protein>
    <submittedName>
        <fullName evidence="2">28S ribosomal protein S18c, mitochondrial isoform X1</fullName>
    </submittedName>
</protein>
<dbReference type="RefSeq" id="XP_029024936.1">
    <property type="nucleotide sequence ID" value="XM_029169103.3"/>
</dbReference>
<dbReference type="GeneID" id="114866876"/>
<evidence type="ECO:0000313" key="2">
    <source>
        <dbReference type="RefSeq" id="XP_029024936.1"/>
    </source>
</evidence>
<name>A0A6P7NYD9_BETSP</name>
<reference evidence="2" key="1">
    <citation type="submission" date="2025-08" db="UniProtKB">
        <authorList>
            <consortium name="RefSeq"/>
        </authorList>
    </citation>
    <scope>IDENTIFICATION</scope>
</reference>
<keyword evidence="2" id="KW-0689">Ribosomal protein</keyword>
<dbReference type="Proteomes" id="UP000515150">
    <property type="component" value="Chromosome 12"/>
</dbReference>
<dbReference type="AlphaFoldDB" id="A0A6P7NYD9"/>
<organism evidence="1 2">
    <name type="scientific">Betta splendens</name>
    <name type="common">Siamese fighting fish</name>
    <dbReference type="NCBI Taxonomy" id="158456"/>
    <lineage>
        <taxon>Eukaryota</taxon>
        <taxon>Metazoa</taxon>
        <taxon>Chordata</taxon>
        <taxon>Craniata</taxon>
        <taxon>Vertebrata</taxon>
        <taxon>Euteleostomi</taxon>
        <taxon>Actinopterygii</taxon>
        <taxon>Neopterygii</taxon>
        <taxon>Teleostei</taxon>
        <taxon>Neoteleostei</taxon>
        <taxon>Acanthomorphata</taxon>
        <taxon>Anabantaria</taxon>
        <taxon>Anabantiformes</taxon>
        <taxon>Anabantoidei</taxon>
        <taxon>Osphronemidae</taxon>
        <taxon>Betta</taxon>
    </lineage>
</organism>
<proteinExistence type="predicted"/>
<evidence type="ECO:0000313" key="1">
    <source>
        <dbReference type="Proteomes" id="UP000515150"/>
    </source>
</evidence>
<keyword evidence="1" id="KW-1185">Reference proteome</keyword>
<sequence length="131" mass="14911">MLFQRAFQRLNFILSQRGNTSLKSLTTASNVVRQKDDAIVKMENPYKESYKGCILCSVTVDYKNIQTQKIKLLNASSSAAVSVHLPSHRQDLRTTHHRPVWEKTKGNFKSYKESSLAGFYVSDTQTSTVHE</sequence>
<dbReference type="CTD" id="51023"/>
<dbReference type="KEGG" id="bspl:114866876"/>
<dbReference type="OrthoDB" id="10066799at2759"/>
<keyword evidence="2" id="KW-0687">Ribonucleoprotein</keyword>
<dbReference type="InParanoid" id="A0A6P7NYD9"/>
<dbReference type="GO" id="GO:0005840">
    <property type="term" value="C:ribosome"/>
    <property type="evidence" value="ECO:0007669"/>
    <property type="project" value="UniProtKB-KW"/>
</dbReference>